<dbReference type="AlphaFoldDB" id="A0A9X2CUE4"/>
<evidence type="ECO:0000313" key="2">
    <source>
        <dbReference type="EMBL" id="MCL7748428.1"/>
    </source>
</evidence>
<dbReference type="Proteomes" id="UP001139150">
    <property type="component" value="Unassembled WGS sequence"/>
</dbReference>
<feature type="transmembrane region" description="Helical" evidence="1">
    <location>
        <begin position="7"/>
        <end position="24"/>
    </location>
</feature>
<proteinExistence type="predicted"/>
<protein>
    <submittedName>
        <fullName evidence="2">Uncharacterized protein</fullName>
    </submittedName>
</protein>
<dbReference type="EMBL" id="JAKRYL010000015">
    <property type="protein sequence ID" value="MCL7748428.1"/>
    <property type="molecule type" value="Genomic_DNA"/>
</dbReference>
<keyword evidence="1" id="KW-1133">Transmembrane helix</keyword>
<dbReference type="RefSeq" id="WP_250097319.1">
    <property type="nucleotide sequence ID" value="NZ_JAKRYL010000015.1"/>
</dbReference>
<evidence type="ECO:0000313" key="3">
    <source>
        <dbReference type="Proteomes" id="UP001139150"/>
    </source>
</evidence>
<gene>
    <name evidence="2" type="ORF">MF646_14960</name>
</gene>
<keyword evidence="1" id="KW-0812">Transmembrane</keyword>
<feature type="transmembrane region" description="Helical" evidence="1">
    <location>
        <begin position="30"/>
        <end position="51"/>
    </location>
</feature>
<sequence>MSKEKVLILIGFFLVNGLLIGSLFTGRDYIMEILLFTLVANILYVGLLAYIKRQARSD</sequence>
<keyword evidence="3" id="KW-1185">Reference proteome</keyword>
<accession>A0A9X2CUE4</accession>
<comment type="caution">
    <text evidence="2">The sequence shown here is derived from an EMBL/GenBank/DDBJ whole genome shotgun (WGS) entry which is preliminary data.</text>
</comment>
<evidence type="ECO:0000256" key="1">
    <source>
        <dbReference type="SAM" id="Phobius"/>
    </source>
</evidence>
<reference evidence="2" key="1">
    <citation type="submission" date="2022-02" db="EMBL/GenBank/DDBJ databases">
        <title>Halalkalibacter sp. nov. isolated from Lonar Lake, India.</title>
        <authorList>
            <person name="Joshi A."/>
            <person name="Thite S."/>
            <person name="Lodha T."/>
        </authorList>
    </citation>
    <scope>NUCLEOTIDE SEQUENCE</scope>
    <source>
        <strain evidence="2">MEB205</strain>
    </source>
</reference>
<name>A0A9X2CUE4_9BACI</name>
<organism evidence="2 3">
    <name type="scientific">Halalkalibacter alkaliphilus</name>
    <dbReference type="NCBI Taxonomy" id="2917993"/>
    <lineage>
        <taxon>Bacteria</taxon>
        <taxon>Bacillati</taxon>
        <taxon>Bacillota</taxon>
        <taxon>Bacilli</taxon>
        <taxon>Bacillales</taxon>
        <taxon>Bacillaceae</taxon>
        <taxon>Halalkalibacter</taxon>
    </lineage>
</organism>
<keyword evidence="1" id="KW-0472">Membrane</keyword>